<accession>A0A8T0V0S8</accession>
<comment type="caution">
    <text evidence="2">The sequence shown here is derived from an EMBL/GenBank/DDBJ whole genome shotgun (WGS) entry which is preliminary data.</text>
</comment>
<organism evidence="2 3">
    <name type="scientific">Panicum virgatum</name>
    <name type="common">Blackwell switchgrass</name>
    <dbReference type="NCBI Taxonomy" id="38727"/>
    <lineage>
        <taxon>Eukaryota</taxon>
        <taxon>Viridiplantae</taxon>
        <taxon>Streptophyta</taxon>
        <taxon>Embryophyta</taxon>
        <taxon>Tracheophyta</taxon>
        <taxon>Spermatophyta</taxon>
        <taxon>Magnoliopsida</taxon>
        <taxon>Liliopsida</taxon>
        <taxon>Poales</taxon>
        <taxon>Poaceae</taxon>
        <taxon>PACMAD clade</taxon>
        <taxon>Panicoideae</taxon>
        <taxon>Panicodae</taxon>
        <taxon>Paniceae</taxon>
        <taxon>Panicinae</taxon>
        <taxon>Panicum</taxon>
        <taxon>Panicum sect. Hiantes</taxon>
    </lineage>
</organism>
<dbReference type="PANTHER" id="PTHR33710">
    <property type="entry name" value="BNAC02G09200D PROTEIN"/>
    <property type="match status" value="1"/>
</dbReference>
<keyword evidence="3" id="KW-1185">Reference proteome</keyword>
<dbReference type="SUPFAM" id="SSF56219">
    <property type="entry name" value="DNase I-like"/>
    <property type="match status" value="1"/>
</dbReference>
<dbReference type="InterPro" id="IPR036691">
    <property type="entry name" value="Endo/exonu/phosph_ase_sf"/>
</dbReference>
<sequence length="338" mass="39117">MSCLSWNCRGLGNAATVKELRELAKKFAPSVLCVLETQVHKSRVEGLKRSLGFDNSFAVSSSGRSGGLGIFWNNEIKLDLLPYSQLTCVYGEAQTNERHKTWNMLKFIKSSSHLPWVCVGDFNEVLHQSEHIAGFREMVDVCGFHDLSFEGRNWTFEKKVAGGSYCRVRLDRALASPEWSSRFPAASVHHLSAVASDHIPILMQWHRKRSQQRRKGRFRYEIMWETHQEFSDILEQTWKSGGNAMSLCDLQQKLQSLSDSLVGWEKHTFGHVRRELQKLEKELDRLRNMPNRSGPSHAELKIVEKVLELHHREELMWKQRARIEWLCAGDKNTRCFHL</sequence>
<dbReference type="PANTHER" id="PTHR33710:SF77">
    <property type="entry name" value="DNASE I-LIKE SUPERFAMILY PROTEIN"/>
    <property type="match status" value="1"/>
</dbReference>
<dbReference type="InterPro" id="IPR005135">
    <property type="entry name" value="Endo/exonuclease/phosphatase"/>
</dbReference>
<dbReference type="Pfam" id="PF03372">
    <property type="entry name" value="Exo_endo_phos"/>
    <property type="match status" value="1"/>
</dbReference>
<evidence type="ECO:0000313" key="2">
    <source>
        <dbReference type="EMBL" id="KAG2626984.1"/>
    </source>
</evidence>
<evidence type="ECO:0000259" key="1">
    <source>
        <dbReference type="Pfam" id="PF03372"/>
    </source>
</evidence>
<dbReference type="Proteomes" id="UP000823388">
    <property type="component" value="Chromosome 3K"/>
</dbReference>
<feature type="non-terminal residue" evidence="2">
    <location>
        <position position="338"/>
    </location>
</feature>
<protein>
    <recommendedName>
        <fullName evidence="1">Endonuclease/exonuclease/phosphatase domain-containing protein</fullName>
    </recommendedName>
</protein>
<reference evidence="2" key="1">
    <citation type="submission" date="2020-05" db="EMBL/GenBank/DDBJ databases">
        <title>WGS assembly of Panicum virgatum.</title>
        <authorList>
            <person name="Lovell J.T."/>
            <person name="Jenkins J."/>
            <person name="Shu S."/>
            <person name="Juenger T.E."/>
            <person name="Schmutz J."/>
        </authorList>
    </citation>
    <scope>NUCLEOTIDE SEQUENCE</scope>
    <source>
        <strain evidence="2">AP13</strain>
    </source>
</reference>
<dbReference type="AlphaFoldDB" id="A0A8T0V0S8"/>
<gene>
    <name evidence="2" type="ORF">PVAP13_3KG485749</name>
</gene>
<name>A0A8T0V0S8_PANVG</name>
<evidence type="ECO:0000313" key="3">
    <source>
        <dbReference type="Proteomes" id="UP000823388"/>
    </source>
</evidence>
<dbReference type="Gene3D" id="3.60.10.10">
    <property type="entry name" value="Endonuclease/exonuclease/phosphatase"/>
    <property type="match status" value="1"/>
</dbReference>
<dbReference type="GO" id="GO:0003824">
    <property type="term" value="F:catalytic activity"/>
    <property type="evidence" value="ECO:0007669"/>
    <property type="project" value="InterPro"/>
</dbReference>
<proteinExistence type="predicted"/>
<feature type="domain" description="Endonuclease/exonuclease/phosphatase" evidence="1">
    <location>
        <begin position="4"/>
        <end position="198"/>
    </location>
</feature>
<dbReference type="EMBL" id="CM029041">
    <property type="protein sequence ID" value="KAG2626984.1"/>
    <property type="molecule type" value="Genomic_DNA"/>
</dbReference>